<gene>
    <name evidence="10" type="ORF">JK635_09485</name>
</gene>
<dbReference type="Pfam" id="PF25990">
    <property type="entry name" value="Beta-barrel_YknX"/>
    <property type="match status" value="1"/>
</dbReference>
<dbReference type="RefSeq" id="WP_202653708.1">
    <property type="nucleotide sequence ID" value="NZ_JAESWB010000168.1"/>
</dbReference>
<dbReference type="Gene3D" id="2.40.30.170">
    <property type="match status" value="1"/>
</dbReference>
<evidence type="ECO:0000259" key="7">
    <source>
        <dbReference type="Pfam" id="PF25984"/>
    </source>
</evidence>
<feature type="transmembrane region" description="Helical" evidence="5">
    <location>
        <begin position="5"/>
        <end position="24"/>
    </location>
</feature>
<dbReference type="Pfam" id="PF25984">
    <property type="entry name" value="BSH_YknX"/>
    <property type="match status" value="1"/>
</dbReference>
<keyword evidence="5" id="KW-0472">Membrane</keyword>
<feature type="domain" description="YknX-like alpha-helical hairpin" evidence="6">
    <location>
        <begin position="94"/>
        <end position="178"/>
    </location>
</feature>
<feature type="domain" description="YknX-like beta-barrel" evidence="9">
    <location>
        <begin position="217"/>
        <end position="299"/>
    </location>
</feature>
<dbReference type="Gene3D" id="2.40.420.20">
    <property type="match status" value="1"/>
</dbReference>
<evidence type="ECO:0000256" key="3">
    <source>
        <dbReference type="ARBA" id="ARBA00023054"/>
    </source>
</evidence>
<dbReference type="Proteomes" id="UP000623967">
    <property type="component" value="Unassembled WGS sequence"/>
</dbReference>
<proteinExistence type="inferred from homology"/>
<dbReference type="InterPro" id="IPR058636">
    <property type="entry name" value="Beta-barrel_YknX"/>
</dbReference>
<dbReference type="Pfam" id="PF25989">
    <property type="entry name" value="YknX_C"/>
    <property type="match status" value="1"/>
</dbReference>
<dbReference type="PRINTS" id="PR01490">
    <property type="entry name" value="RTXTOXIND"/>
</dbReference>
<name>A0ABS1TRA8_9BACI</name>
<keyword evidence="11" id="KW-1185">Reference proteome</keyword>
<protein>
    <submittedName>
        <fullName evidence="10">Efflux RND transporter periplasmic adaptor subunit</fullName>
    </submittedName>
</protein>
<organism evidence="10 11">
    <name type="scientific">Neobacillus paridis</name>
    <dbReference type="NCBI Taxonomy" id="2803862"/>
    <lineage>
        <taxon>Bacteria</taxon>
        <taxon>Bacillati</taxon>
        <taxon>Bacillota</taxon>
        <taxon>Bacilli</taxon>
        <taxon>Bacillales</taxon>
        <taxon>Bacillaceae</taxon>
        <taxon>Neobacillus</taxon>
    </lineage>
</organism>
<keyword evidence="5" id="KW-0812">Transmembrane</keyword>
<comment type="similarity">
    <text evidence="2">Belongs to the membrane fusion protein (MFP) (TC 8.A.1) family.</text>
</comment>
<evidence type="ECO:0000313" key="11">
    <source>
        <dbReference type="Proteomes" id="UP000623967"/>
    </source>
</evidence>
<dbReference type="InterPro" id="IPR050465">
    <property type="entry name" value="UPF0194_transport"/>
</dbReference>
<dbReference type="InterPro" id="IPR058638">
    <property type="entry name" value="HH_YknX-like"/>
</dbReference>
<dbReference type="InterPro" id="IPR058639">
    <property type="entry name" value="BSH_YknX-like"/>
</dbReference>
<dbReference type="PANTHER" id="PTHR32347:SF14">
    <property type="entry name" value="EFFLUX SYSTEM COMPONENT YKNX-RELATED"/>
    <property type="match status" value="1"/>
</dbReference>
<evidence type="ECO:0000256" key="4">
    <source>
        <dbReference type="SAM" id="Coils"/>
    </source>
</evidence>
<feature type="domain" description="YknX-like barrel-sandwich hybrid" evidence="7">
    <location>
        <begin position="60"/>
        <end position="212"/>
    </location>
</feature>
<dbReference type="NCBIfam" id="TIGR01730">
    <property type="entry name" value="RND_mfp"/>
    <property type="match status" value="1"/>
</dbReference>
<accession>A0ABS1TRA8</accession>
<evidence type="ECO:0000259" key="9">
    <source>
        <dbReference type="Pfam" id="PF25990"/>
    </source>
</evidence>
<evidence type="ECO:0000313" key="10">
    <source>
        <dbReference type="EMBL" id="MBL4952440.1"/>
    </source>
</evidence>
<dbReference type="EMBL" id="JAESWB010000168">
    <property type="protein sequence ID" value="MBL4952440.1"/>
    <property type="molecule type" value="Genomic_DNA"/>
</dbReference>
<evidence type="ECO:0000256" key="2">
    <source>
        <dbReference type="ARBA" id="ARBA00009477"/>
    </source>
</evidence>
<comment type="caution">
    <text evidence="10">The sequence shown here is derived from an EMBL/GenBank/DDBJ whole genome shotgun (WGS) entry which is preliminary data.</text>
</comment>
<dbReference type="InterPro" id="IPR058637">
    <property type="entry name" value="YknX-like_C"/>
</dbReference>
<evidence type="ECO:0000256" key="1">
    <source>
        <dbReference type="ARBA" id="ARBA00004196"/>
    </source>
</evidence>
<comment type="subcellular location">
    <subcellularLocation>
        <location evidence="1">Cell envelope</location>
    </subcellularLocation>
</comment>
<dbReference type="PANTHER" id="PTHR32347">
    <property type="entry name" value="EFFLUX SYSTEM COMPONENT YKNX-RELATED"/>
    <property type="match status" value="1"/>
</dbReference>
<evidence type="ECO:0000256" key="5">
    <source>
        <dbReference type="SAM" id="Phobius"/>
    </source>
</evidence>
<keyword evidence="5" id="KW-1133">Transmembrane helix</keyword>
<dbReference type="InterPro" id="IPR006143">
    <property type="entry name" value="RND_pump_MFP"/>
</dbReference>
<feature type="domain" description="YknX-like C-terminal permuted SH3-like" evidence="8">
    <location>
        <begin position="307"/>
        <end position="374"/>
    </location>
</feature>
<feature type="coiled-coil region" evidence="4">
    <location>
        <begin position="107"/>
        <end position="182"/>
    </location>
</feature>
<evidence type="ECO:0000259" key="6">
    <source>
        <dbReference type="Pfam" id="PF25982"/>
    </source>
</evidence>
<evidence type="ECO:0000259" key="8">
    <source>
        <dbReference type="Pfam" id="PF25989"/>
    </source>
</evidence>
<dbReference type="Gene3D" id="2.40.50.100">
    <property type="match status" value="1"/>
</dbReference>
<reference evidence="10 11" key="1">
    <citation type="submission" date="2021-01" db="EMBL/GenBank/DDBJ databases">
        <title>Genome public.</title>
        <authorList>
            <person name="Liu C."/>
            <person name="Sun Q."/>
        </authorList>
    </citation>
    <scope>NUCLEOTIDE SEQUENCE [LARGE SCALE GENOMIC DNA]</scope>
    <source>
        <strain evidence="10 11">YIM B02564</strain>
    </source>
</reference>
<sequence>MKKKLWIGISVVSVIIIMIAISVYRQVFADGPAVKTVKLKQEEISSLLMIPGTVKLEEEQVIYPSPDKGEIKKLLIKEGQKVKKGTVLAELENPQLELEREQNKISIESAYLKIDRIEKQIDQLNDKEETLSKQVGKKEAKKQLKPEYDQLDMDKKLAELDLKQAEIQQDLLNKKQNDLELKSTMDGIVLTAEKTEPNSSQGSAAQPIIHIGKLEGMTVTGLLSEYDTLKVQKGQNVSLRSDAVPDKKWQGKITEISILPEKDQASTQGGSQAVQYPVKVKIDGDVSGLKPGFQLIMEIETEKKSAFVLPSDAVQDDGDQPFVFLIKDGKAQKQTVKTGIISGNKIEILSGVSKDDLVILSGSKKLKDGMEVTVK</sequence>
<dbReference type="Pfam" id="PF25982">
    <property type="entry name" value="HH_YknX"/>
    <property type="match status" value="1"/>
</dbReference>
<dbReference type="SUPFAM" id="SSF111369">
    <property type="entry name" value="HlyD-like secretion proteins"/>
    <property type="match status" value="1"/>
</dbReference>
<keyword evidence="3 4" id="KW-0175">Coiled coil</keyword>